<feature type="compositionally biased region" description="Polar residues" evidence="1">
    <location>
        <begin position="26"/>
        <end position="41"/>
    </location>
</feature>
<dbReference type="Proteomes" id="UP000092666">
    <property type="component" value="Unassembled WGS sequence"/>
</dbReference>
<evidence type="ECO:0000313" key="2">
    <source>
        <dbReference type="EMBL" id="OCF31248.1"/>
    </source>
</evidence>
<sequence>MTSNSTVPAQAIPTPGSSSSRSSGSANTNTIPTAIPSTTLEGASAHIQPAMDSMATAEEARKASTSSPPIDPSKLNNLPANLPTSPPLSHTQANTASPFSPPLRSPDASTTSTSSLSAGGSAPDSSLDTTSPSGYLDTGMPIEPSSHPTIAETGILASSPDGNPGPRQGQLKRVEKPNSPEGIIKLGSLGGEGLKIKPPVRAEDAHGPAQGQ</sequence>
<protein>
    <submittedName>
        <fullName evidence="2">Uncharacterized protein</fullName>
    </submittedName>
</protein>
<organism evidence="2 3">
    <name type="scientific">Kwoniella heveanensis BCC8398</name>
    <dbReference type="NCBI Taxonomy" id="1296120"/>
    <lineage>
        <taxon>Eukaryota</taxon>
        <taxon>Fungi</taxon>
        <taxon>Dikarya</taxon>
        <taxon>Basidiomycota</taxon>
        <taxon>Agaricomycotina</taxon>
        <taxon>Tremellomycetes</taxon>
        <taxon>Tremellales</taxon>
        <taxon>Cryptococcaceae</taxon>
        <taxon>Kwoniella</taxon>
    </lineage>
</organism>
<name>A0A1B9GJS0_9TREE</name>
<reference evidence="2 3" key="1">
    <citation type="submission" date="2013-07" db="EMBL/GenBank/DDBJ databases">
        <title>The Genome Sequence of Cryptococcus heveanensis BCC8398.</title>
        <authorList>
            <consortium name="The Broad Institute Genome Sequencing Platform"/>
            <person name="Cuomo C."/>
            <person name="Litvintseva A."/>
            <person name="Chen Y."/>
            <person name="Heitman J."/>
            <person name="Sun S."/>
            <person name="Springer D."/>
            <person name="Dromer F."/>
            <person name="Young S.K."/>
            <person name="Zeng Q."/>
            <person name="Gargeya S."/>
            <person name="Fitzgerald M."/>
            <person name="Abouelleil A."/>
            <person name="Alvarado L."/>
            <person name="Berlin A.M."/>
            <person name="Chapman S.B."/>
            <person name="Dewar J."/>
            <person name="Goldberg J."/>
            <person name="Griggs A."/>
            <person name="Gujja S."/>
            <person name="Hansen M."/>
            <person name="Howarth C."/>
            <person name="Imamovic A."/>
            <person name="Larimer J."/>
            <person name="McCowan C."/>
            <person name="Murphy C."/>
            <person name="Pearson M."/>
            <person name="Priest M."/>
            <person name="Roberts A."/>
            <person name="Saif S."/>
            <person name="Shea T."/>
            <person name="Sykes S."/>
            <person name="Wortman J."/>
            <person name="Nusbaum C."/>
            <person name="Birren B."/>
        </authorList>
    </citation>
    <scope>NUCLEOTIDE SEQUENCE [LARGE SCALE GENOMIC DNA]</scope>
    <source>
        <strain evidence="2 3">BCC8398</strain>
    </source>
</reference>
<proteinExistence type="predicted"/>
<evidence type="ECO:0000256" key="1">
    <source>
        <dbReference type="SAM" id="MobiDB-lite"/>
    </source>
</evidence>
<dbReference type="STRING" id="1296120.A0A1B9GJS0"/>
<evidence type="ECO:0000313" key="3">
    <source>
        <dbReference type="Proteomes" id="UP000092666"/>
    </source>
</evidence>
<feature type="compositionally biased region" description="Low complexity" evidence="1">
    <location>
        <begin position="16"/>
        <end position="25"/>
    </location>
</feature>
<feature type="compositionally biased region" description="Low complexity" evidence="1">
    <location>
        <begin position="108"/>
        <end position="122"/>
    </location>
</feature>
<feature type="compositionally biased region" description="Polar residues" evidence="1">
    <location>
        <begin position="63"/>
        <end position="98"/>
    </location>
</feature>
<dbReference type="AlphaFoldDB" id="A0A1B9GJS0"/>
<gene>
    <name evidence="2" type="ORF">I316_07034</name>
</gene>
<reference evidence="3" key="2">
    <citation type="submission" date="2013-12" db="EMBL/GenBank/DDBJ databases">
        <title>Evolution of pathogenesis and genome organization in the Tremellales.</title>
        <authorList>
            <person name="Cuomo C."/>
            <person name="Litvintseva A."/>
            <person name="Heitman J."/>
            <person name="Chen Y."/>
            <person name="Sun S."/>
            <person name="Springer D."/>
            <person name="Dromer F."/>
            <person name="Young S."/>
            <person name="Zeng Q."/>
            <person name="Chapman S."/>
            <person name="Gujja S."/>
            <person name="Saif S."/>
            <person name="Birren B."/>
        </authorList>
    </citation>
    <scope>NUCLEOTIDE SEQUENCE [LARGE SCALE GENOMIC DNA]</scope>
    <source>
        <strain evidence="3">BCC8398</strain>
    </source>
</reference>
<dbReference type="EMBL" id="KV700136">
    <property type="protein sequence ID" value="OCF31248.1"/>
    <property type="molecule type" value="Genomic_DNA"/>
</dbReference>
<keyword evidence="3" id="KW-1185">Reference proteome</keyword>
<feature type="compositionally biased region" description="Polar residues" evidence="1">
    <location>
        <begin position="123"/>
        <end position="133"/>
    </location>
</feature>
<dbReference type="OrthoDB" id="2563344at2759"/>
<feature type="region of interest" description="Disordered" evidence="1">
    <location>
        <begin position="1"/>
        <end position="212"/>
    </location>
</feature>
<accession>A0A1B9GJS0</accession>